<keyword evidence="4" id="KW-0411">Iron-sulfur</keyword>
<organism evidence="6 7">
    <name type="scientific">Kouleothrix aurantiaca</name>
    <dbReference type="NCBI Taxonomy" id="186479"/>
    <lineage>
        <taxon>Bacteria</taxon>
        <taxon>Bacillati</taxon>
        <taxon>Chloroflexota</taxon>
        <taxon>Chloroflexia</taxon>
        <taxon>Chloroflexales</taxon>
        <taxon>Roseiflexineae</taxon>
        <taxon>Roseiflexaceae</taxon>
        <taxon>Kouleothrix</taxon>
    </lineage>
</organism>
<proteinExistence type="predicted"/>
<keyword evidence="3" id="KW-0408">Iron</keyword>
<dbReference type="EMBL" id="LJCR01001480">
    <property type="protein sequence ID" value="KPV50281.1"/>
    <property type="molecule type" value="Genomic_DNA"/>
</dbReference>
<evidence type="ECO:0000256" key="4">
    <source>
        <dbReference type="ARBA" id="ARBA00023014"/>
    </source>
</evidence>
<accession>A0A0P9F1N7</accession>
<keyword evidence="7" id="KW-1185">Reference proteome</keyword>
<evidence type="ECO:0000313" key="7">
    <source>
        <dbReference type="Proteomes" id="UP000050509"/>
    </source>
</evidence>
<dbReference type="Pfam" id="PF00355">
    <property type="entry name" value="Rieske"/>
    <property type="match status" value="1"/>
</dbReference>
<reference evidence="6 7" key="1">
    <citation type="submission" date="2015-09" db="EMBL/GenBank/DDBJ databases">
        <title>Draft genome sequence of Kouleothrix aurantiaca JCM 19913.</title>
        <authorList>
            <person name="Hemp J."/>
        </authorList>
    </citation>
    <scope>NUCLEOTIDE SEQUENCE [LARGE SCALE GENOMIC DNA]</scope>
    <source>
        <strain evidence="6 7">COM-B</strain>
    </source>
</reference>
<gene>
    <name evidence="6" type="ORF">SE17_27850</name>
</gene>
<dbReference type="PROSITE" id="PS51296">
    <property type="entry name" value="RIESKE"/>
    <property type="match status" value="1"/>
</dbReference>
<comment type="caution">
    <text evidence="6">The sequence shown here is derived from an EMBL/GenBank/DDBJ whole genome shotgun (WGS) entry which is preliminary data.</text>
</comment>
<evidence type="ECO:0000313" key="6">
    <source>
        <dbReference type="EMBL" id="KPV50281.1"/>
    </source>
</evidence>
<dbReference type="InterPro" id="IPR017941">
    <property type="entry name" value="Rieske_2Fe-2S"/>
</dbReference>
<evidence type="ECO:0000256" key="3">
    <source>
        <dbReference type="ARBA" id="ARBA00023004"/>
    </source>
</evidence>
<dbReference type="GO" id="GO:0051537">
    <property type="term" value="F:2 iron, 2 sulfur cluster binding"/>
    <property type="evidence" value="ECO:0007669"/>
    <property type="project" value="UniProtKB-KW"/>
</dbReference>
<keyword evidence="2" id="KW-0479">Metal-binding</keyword>
<dbReference type="GO" id="GO:0004497">
    <property type="term" value="F:monooxygenase activity"/>
    <property type="evidence" value="ECO:0007669"/>
    <property type="project" value="UniProtKB-ARBA"/>
</dbReference>
<feature type="domain" description="Rieske" evidence="5">
    <location>
        <begin position="5"/>
        <end position="55"/>
    </location>
</feature>
<keyword evidence="1" id="KW-0001">2Fe-2S</keyword>
<evidence type="ECO:0000259" key="5">
    <source>
        <dbReference type="PROSITE" id="PS51296"/>
    </source>
</evidence>
<dbReference type="SUPFAM" id="SSF50022">
    <property type="entry name" value="ISP domain"/>
    <property type="match status" value="1"/>
</dbReference>
<dbReference type="AlphaFoldDB" id="A0A0P9F1N7"/>
<evidence type="ECO:0000256" key="1">
    <source>
        <dbReference type="ARBA" id="ARBA00022714"/>
    </source>
</evidence>
<dbReference type="GO" id="GO:0016705">
    <property type="term" value="F:oxidoreductase activity, acting on paired donors, with incorporation or reduction of molecular oxygen"/>
    <property type="evidence" value="ECO:0007669"/>
    <property type="project" value="UniProtKB-ARBA"/>
</dbReference>
<protein>
    <submittedName>
        <fullName evidence="6">Ferredoxin</fullName>
    </submittedName>
</protein>
<feature type="non-terminal residue" evidence="6">
    <location>
        <position position="55"/>
    </location>
</feature>
<dbReference type="Gene3D" id="2.102.10.10">
    <property type="entry name" value="Rieske [2Fe-2S] iron-sulphur domain"/>
    <property type="match status" value="1"/>
</dbReference>
<dbReference type="InterPro" id="IPR036922">
    <property type="entry name" value="Rieske_2Fe-2S_sf"/>
</dbReference>
<name>A0A0P9F1N7_9CHLR</name>
<dbReference type="Proteomes" id="UP000050509">
    <property type="component" value="Unassembled WGS sequence"/>
</dbReference>
<evidence type="ECO:0000256" key="2">
    <source>
        <dbReference type="ARBA" id="ARBA00022723"/>
    </source>
</evidence>
<dbReference type="GO" id="GO:0046872">
    <property type="term" value="F:metal ion binding"/>
    <property type="evidence" value="ECO:0007669"/>
    <property type="project" value="UniProtKB-KW"/>
</dbReference>
<sequence length="55" mass="6018">MAERVRLAALSDLPDPGMAAFEYGGRRVAVYRAGATIYATDDVCSHEHAYLSEGW</sequence>